<dbReference type="EMBL" id="JF937105">
    <property type="protein sequence ID" value="AEK09924.1"/>
    <property type="molecule type" value="Genomic_DNA"/>
</dbReference>
<gene>
    <name evidence="1" type="primary">12</name>
    <name evidence="1" type="ORF">PBI_REY_12</name>
</gene>
<dbReference type="Proteomes" id="UP000008418">
    <property type="component" value="Segment"/>
</dbReference>
<dbReference type="GeneID" id="40080924"/>
<evidence type="ECO:0000313" key="1">
    <source>
        <dbReference type="EMBL" id="AEK09924.1"/>
    </source>
</evidence>
<name>G1D574_9CAUD</name>
<evidence type="ECO:0000313" key="2">
    <source>
        <dbReference type="Proteomes" id="UP000008418"/>
    </source>
</evidence>
<sequence length="64" mass="7242">MSAKKEIKYLLEQAAEDMKSASARISKAVDVADDNPDAISNKRRDRLAYYDSAVYDLKSLLEFL</sequence>
<dbReference type="KEGG" id="vg:40080924"/>
<accession>G1D574</accession>
<organism evidence="1 2">
    <name type="scientific">Mycobacterium phage Rey</name>
    <dbReference type="NCBI Taxonomy" id="1034115"/>
    <lineage>
        <taxon>Viruses</taxon>
        <taxon>Duplodnaviria</taxon>
        <taxon>Heunggongvirae</taxon>
        <taxon>Uroviricota</taxon>
        <taxon>Caudoviricetes</taxon>
        <taxon>Vilmaviridae</taxon>
        <taxon>Mclasvirinae</taxon>
        <taxon>Reyvirus</taxon>
        <taxon>Reyvirus rey</taxon>
    </lineage>
</organism>
<reference evidence="1 2" key="1">
    <citation type="journal article" date="2011" name="PLoS ONE">
        <title>Cluster K Mycobacteriophages: Insights into the Evolutionary Origins of Mycobacteriophage TM4.</title>
        <authorList>
            <person name="Pope W.H."/>
            <person name="Ferreira C.M."/>
            <person name="Jacobs-Sera D."/>
            <person name="Benjamin R.C."/>
            <person name="Davis A.J."/>
            <person name="Dejong R.J."/>
            <person name="Elgin S.C."/>
            <person name="Guilfoile F.R."/>
            <person name="Forsyth M.H."/>
            <person name="Harris A.D."/>
            <person name="Harvey S.E."/>
            <person name="Hughes L.E."/>
            <person name="Hynes P.M."/>
            <person name="Jackson A.S."/>
            <person name="Jalal M.D."/>
            <person name="Macmurray E.A."/>
            <person name="Manley C.M."/>
            <person name="McDonough M.J."/>
            <person name="Mosier J.L."/>
            <person name="Osterbann L.J."/>
            <person name="Rabinowitz H.S."/>
            <person name="Rhyan C.N."/>
            <person name="Russell D.A."/>
            <person name="Saha M.S."/>
            <person name="Shaffer C.D."/>
            <person name="Simon S.E."/>
            <person name="Sims E.F."/>
            <person name="Tovar I.G."/>
            <person name="Weisser E.G."/>
            <person name="Wertz J.T."/>
            <person name="Weston-Hafer K.A."/>
            <person name="Williamson K.E."/>
            <person name="Zhang B."/>
            <person name="Cresawn S.G."/>
            <person name="Jain P."/>
            <person name="Piuri M."/>
            <person name="Jacobs W.R.Jr."/>
            <person name="Hendrix R.W."/>
            <person name="Hatfull G.F."/>
        </authorList>
    </citation>
    <scope>NUCLEOTIDE SEQUENCE [LARGE SCALE GENOMIC DNA]</scope>
    <source>
        <strain evidence="1">Rey</strain>
    </source>
</reference>
<keyword evidence="2" id="KW-1185">Reference proteome</keyword>
<protein>
    <submittedName>
        <fullName evidence="1">Uncharacterized protein</fullName>
    </submittedName>
</protein>
<dbReference type="RefSeq" id="YP_009605002.1">
    <property type="nucleotide sequence ID" value="NC_041971.1"/>
</dbReference>
<proteinExistence type="predicted"/>